<dbReference type="AlphaFoldDB" id="A0AA39J9M7"/>
<reference evidence="2" key="1">
    <citation type="submission" date="2023-06" db="EMBL/GenBank/DDBJ databases">
        <authorList>
            <consortium name="Lawrence Berkeley National Laboratory"/>
            <person name="Ahrendt S."/>
            <person name="Sahu N."/>
            <person name="Indic B."/>
            <person name="Wong-Bajracharya J."/>
            <person name="Merenyi Z."/>
            <person name="Ke H.-M."/>
            <person name="Monk M."/>
            <person name="Kocsube S."/>
            <person name="Drula E."/>
            <person name="Lipzen A."/>
            <person name="Balint B."/>
            <person name="Henrissat B."/>
            <person name="Andreopoulos B."/>
            <person name="Martin F.M."/>
            <person name="Harder C.B."/>
            <person name="Rigling D."/>
            <person name="Ford K.L."/>
            <person name="Foster G.D."/>
            <person name="Pangilinan J."/>
            <person name="Papanicolaou A."/>
            <person name="Barry K."/>
            <person name="LaButti K."/>
            <person name="Viragh M."/>
            <person name="Koriabine M."/>
            <person name="Yan M."/>
            <person name="Riley R."/>
            <person name="Champramary S."/>
            <person name="Plett K.L."/>
            <person name="Tsai I.J."/>
            <person name="Slot J."/>
            <person name="Sipos G."/>
            <person name="Plett J."/>
            <person name="Nagy L.G."/>
            <person name="Grigoriev I.V."/>
        </authorList>
    </citation>
    <scope>NUCLEOTIDE SEQUENCE</scope>
    <source>
        <strain evidence="2">CCBAS 213</strain>
    </source>
</reference>
<proteinExistence type="predicted"/>
<accession>A0AA39J9M7</accession>
<protein>
    <submittedName>
        <fullName evidence="2">Uncharacterized protein</fullName>
    </submittedName>
</protein>
<gene>
    <name evidence="2" type="ORF">EV420DRAFT_1486605</name>
</gene>
<evidence type="ECO:0000313" key="3">
    <source>
        <dbReference type="Proteomes" id="UP001175211"/>
    </source>
</evidence>
<sequence length="109" mass="12207">MVMWTVLHILGLCSLRDTTGLSSEDLETNPSNVVLTHKDLIPFFNGNAFSVDINDSHHVFIFHELVSTQGRILCGYHSDKMGDPDEIWKDVVSWRVAVTGGGYESEEVQ</sequence>
<dbReference type="EMBL" id="JAUEPS010000094">
    <property type="protein sequence ID" value="KAK0438726.1"/>
    <property type="molecule type" value="Genomic_DNA"/>
</dbReference>
<organism evidence="2 3">
    <name type="scientific">Armillaria tabescens</name>
    <name type="common">Ringless honey mushroom</name>
    <name type="synonym">Agaricus tabescens</name>
    <dbReference type="NCBI Taxonomy" id="1929756"/>
    <lineage>
        <taxon>Eukaryota</taxon>
        <taxon>Fungi</taxon>
        <taxon>Dikarya</taxon>
        <taxon>Basidiomycota</taxon>
        <taxon>Agaricomycotina</taxon>
        <taxon>Agaricomycetes</taxon>
        <taxon>Agaricomycetidae</taxon>
        <taxon>Agaricales</taxon>
        <taxon>Marasmiineae</taxon>
        <taxon>Physalacriaceae</taxon>
        <taxon>Desarmillaria</taxon>
    </lineage>
</organism>
<evidence type="ECO:0000313" key="2">
    <source>
        <dbReference type="EMBL" id="KAK0438726.1"/>
    </source>
</evidence>
<evidence type="ECO:0000256" key="1">
    <source>
        <dbReference type="SAM" id="SignalP"/>
    </source>
</evidence>
<name>A0AA39J9M7_ARMTA</name>
<dbReference type="Proteomes" id="UP001175211">
    <property type="component" value="Unassembled WGS sequence"/>
</dbReference>
<feature type="signal peptide" evidence="1">
    <location>
        <begin position="1"/>
        <end position="20"/>
    </location>
</feature>
<dbReference type="GeneID" id="85353973"/>
<keyword evidence="1" id="KW-0732">Signal</keyword>
<comment type="caution">
    <text evidence="2">The sequence shown here is derived from an EMBL/GenBank/DDBJ whole genome shotgun (WGS) entry which is preliminary data.</text>
</comment>
<keyword evidence="3" id="KW-1185">Reference proteome</keyword>
<feature type="chain" id="PRO_5041414294" evidence="1">
    <location>
        <begin position="21"/>
        <end position="109"/>
    </location>
</feature>
<dbReference type="RefSeq" id="XP_060323035.1">
    <property type="nucleotide sequence ID" value="XM_060470425.1"/>
</dbReference>